<organism evidence="7 8">
    <name type="scientific">Setaria viridis</name>
    <name type="common">Green bristlegrass</name>
    <name type="synonym">Setaria italica subsp. viridis</name>
    <dbReference type="NCBI Taxonomy" id="4556"/>
    <lineage>
        <taxon>Eukaryota</taxon>
        <taxon>Viridiplantae</taxon>
        <taxon>Streptophyta</taxon>
        <taxon>Embryophyta</taxon>
        <taxon>Tracheophyta</taxon>
        <taxon>Spermatophyta</taxon>
        <taxon>Magnoliopsida</taxon>
        <taxon>Liliopsida</taxon>
        <taxon>Poales</taxon>
        <taxon>Poaceae</taxon>
        <taxon>PACMAD clade</taxon>
        <taxon>Panicoideae</taxon>
        <taxon>Panicodae</taxon>
        <taxon>Paniceae</taxon>
        <taxon>Cenchrinae</taxon>
        <taxon>Setaria</taxon>
    </lineage>
</organism>
<dbReference type="InterPro" id="IPR017441">
    <property type="entry name" value="Protein_kinase_ATP_BS"/>
</dbReference>
<dbReference type="EMBL" id="CM016554">
    <property type="protein sequence ID" value="TKW28996.1"/>
    <property type="molecule type" value="Genomic_DNA"/>
</dbReference>
<evidence type="ECO:0000256" key="2">
    <source>
        <dbReference type="ARBA" id="ARBA00022840"/>
    </source>
</evidence>
<dbReference type="PANTHER" id="PTHR27007">
    <property type="match status" value="1"/>
</dbReference>
<evidence type="ECO:0000256" key="5">
    <source>
        <dbReference type="SAM" id="Phobius"/>
    </source>
</evidence>
<dbReference type="Pfam" id="PF07714">
    <property type="entry name" value="PK_Tyr_Ser-Thr"/>
    <property type="match status" value="1"/>
</dbReference>
<feature type="binding site" evidence="3">
    <location>
        <position position="200"/>
    </location>
    <ligand>
        <name>ATP</name>
        <dbReference type="ChEBI" id="CHEBI:30616"/>
    </ligand>
</feature>
<evidence type="ECO:0000256" key="4">
    <source>
        <dbReference type="SAM" id="MobiDB-lite"/>
    </source>
</evidence>
<dbReference type="InterPro" id="IPR001245">
    <property type="entry name" value="Ser-Thr/Tyr_kinase_cat_dom"/>
</dbReference>
<dbReference type="InterPro" id="IPR000719">
    <property type="entry name" value="Prot_kinase_dom"/>
</dbReference>
<dbReference type="AlphaFoldDB" id="A0A4V6DA84"/>
<gene>
    <name evidence="7" type="ORF">SEVIR_3G366300v2</name>
</gene>
<evidence type="ECO:0000313" key="8">
    <source>
        <dbReference type="Proteomes" id="UP000298652"/>
    </source>
</evidence>
<accession>A0A4V6DA84</accession>
<dbReference type="Gramene" id="TKW28996">
    <property type="protein sequence ID" value="TKW28996"/>
    <property type="gene ID" value="SEVIR_3G366300v2"/>
</dbReference>
<feature type="domain" description="Protein kinase" evidence="6">
    <location>
        <begin position="168"/>
        <end position="462"/>
    </location>
</feature>
<dbReference type="SUPFAM" id="SSF56112">
    <property type="entry name" value="Protein kinase-like (PK-like)"/>
    <property type="match status" value="1"/>
</dbReference>
<dbReference type="PROSITE" id="PS00107">
    <property type="entry name" value="PROTEIN_KINASE_ATP"/>
    <property type="match status" value="1"/>
</dbReference>
<evidence type="ECO:0000256" key="3">
    <source>
        <dbReference type="PROSITE-ProRule" id="PRU10141"/>
    </source>
</evidence>
<evidence type="ECO:0000259" key="6">
    <source>
        <dbReference type="PROSITE" id="PS50011"/>
    </source>
</evidence>
<evidence type="ECO:0000313" key="7">
    <source>
        <dbReference type="EMBL" id="TKW28996.1"/>
    </source>
</evidence>
<dbReference type="GO" id="GO:0005524">
    <property type="term" value="F:ATP binding"/>
    <property type="evidence" value="ECO:0007669"/>
    <property type="project" value="UniProtKB-UniRule"/>
</dbReference>
<dbReference type="GO" id="GO:0004672">
    <property type="term" value="F:protein kinase activity"/>
    <property type="evidence" value="ECO:0007669"/>
    <property type="project" value="InterPro"/>
</dbReference>
<keyword evidence="1 3" id="KW-0547">Nucleotide-binding</keyword>
<keyword evidence="5" id="KW-0812">Transmembrane</keyword>
<feature type="compositionally biased region" description="Pro residues" evidence="4">
    <location>
        <begin position="131"/>
        <end position="144"/>
    </location>
</feature>
<dbReference type="GO" id="GO:0051707">
    <property type="term" value="P:response to other organism"/>
    <property type="evidence" value="ECO:0007669"/>
    <property type="project" value="UniProtKB-ARBA"/>
</dbReference>
<sequence>MELCVPRRWPSPCSTGWLLIAIGVFVLVSLLLFGVAVRRLCCQSRPVGHAADEEAAAAVEDRSKNFINKFIIRPFAVAAQQRVLEHYDPKSIPPTMVRSPRASPEPAWVQRLSSPQATPISPSPLSVPGGQDPPPPVEPCLPPDFSPVSQKPLKEFSYKSLEDATRHFDSGNKLGRGESGTLYTGDLVFDDGINQEVAIKMFHNIIDCKQVREDLRQKKYSLRHRNLVALFGYCLHEGRLYLVYDRMHCYSLDYKLFDKEGAAAKPVLTLAQCYSIIEDVARGLYQLHKCQVFHGAVKASNIMLEPCSSGFRARLGDFRYSKLLIQHASDLKTTLGSLMMLRQDPHAPQQTLPSLETDMLHFGGVILEIVCGRRLSDRDRLPAGYSSLVEWVRALVYGGRRLHVAVNEGLKKAGDFNYVLADGLLRLGLHCSHSDPNQRSTIGNVLVKLAELPTEDTVEPIIVRQIRRNVSGTKRLFSASM</sequence>
<reference evidence="7" key="1">
    <citation type="submission" date="2019-03" db="EMBL/GenBank/DDBJ databases">
        <title>WGS assembly of Setaria viridis.</title>
        <authorList>
            <person name="Huang P."/>
            <person name="Jenkins J."/>
            <person name="Grimwood J."/>
            <person name="Barry K."/>
            <person name="Healey A."/>
            <person name="Mamidi S."/>
            <person name="Sreedasyam A."/>
            <person name="Shu S."/>
            <person name="Feldman M."/>
            <person name="Wu J."/>
            <person name="Yu Y."/>
            <person name="Chen C."/>
            <person name="Johnson J."/>
            <person name="Rokhsar D."/>
            <person name="Baxter I."/>
            <person name="Schmutz J."/>
            <person name="Brutnell T."/>
            <person name="Kellogg E."/>
        </authorList>
    </citation>
    <scope>NUCLEOTIDE SEQUENCE [LARGE SCALE GENOMIC DNA]</scope>
</reference>
<keyword evidence="8" id="KW-1185">Reference proteome</keyword>
<feature type="compositionally biased region" description="Polar residues" evidence="4">
    <location>
        <begin position="111"/>
        <end position="120"/>
    </location>
</feature>
<dbReference type="InterPro" id="IPR011009">
    <property type="entry name" value="Kinase-like_dom_sf"/>
</dbReference>
<keyword evidence="2 3" id="KW-0067">ATP-binding</keyword>
<dbReference type="Gene3D" id="3.30.200.20">
    <property type="entry name" value="Phosphorylase Kinase, domain 1"/>
    <property type="match status" value="1"/>
</dbReference>
<dbReference type="PROSITE" id="PS50011">
    <property type="entry name" value="PROTEIN_KINASE_DOM"/>
    <property type="match status" value="1"/>
</dbReference>
<dbReference type="Gene3D" id="1.10.510.10">
    <property type="entry name" value="Transferase(Phosphotransferase) domain 1"/>
    <property type="match status" value="1"/>
</dbReference>
<feature type="region of interest" description="Disordered" evidence="4">
    <location>
        <begin position="94"/>
        <end position="144"/>
    </location>
</feature>
<name>A0A4V6DA84_SETVI</name>
<proteinExistence type="predicted"/>
<dbReference type="Proteomes" id="UP000298652">
    <property type="component" value="Chromosome 3"/>
</dbReference>
<dbReference type="InterPro" id="IPR050528">
    <property type="entry name" value="L-type_Lectin-RKs"/>
</dbReference>
<evidence type="ECO:0000256" key="1">
    <source>
        <dbReference type="ARBA" id="ARBA00022741"/>
    </source>
</evidence>
<keyword evidence="5" id="KW-1133">Transmembrane helix</keyword>
<feature type="transmembrane region" description="Helical" evidence="5">
    <location>
        <begin position="16"/>
        <end position="37"/>
    </location>
</feature>
<dbReference type="OMA" id="FHATICK"/>
<protein>
    <recommendedName>
        <fullName evidence="6">Protein kinase domain-containing protein</fullName>
    </recommendedName>
</protein>
<keyword evidence="5" id="KW-0472">Membrane</keyword>